<gene>
    <name evidence="2" type="ORF">ACFSOZ_10305</name>
</gene>
<dbReference type="Proteomes" id="UP001597405">
    <property type="component" value="Unassembled WGS sequence"/>
</dbReference>
<dbReference type="RefSeq" id="WP_379096866.1">
    <property type="nucleotide sequence ID" value="NZ_JBHUGZ010000007.1"/>
</dbReference>
<evidence type="ECO:0000256" key="1">
    <source>
        <dbReference type="SAM" id="Phobius"/>
    </source>
</evidence>
<keyword evidence="3" id="KW-1185">Reference proteome</keyword>
<feature type="transmembrane region" description="Helical" evidence="1">
    <location>
        <begin position="30"/>
        <end position="51"/>
    </location>
</feature>
<dbReference type="EMBL" id="JBHUGZ010000007">
    <property type="protein sequence ID" value="MFD1983064.1"/>
    <property type="molecule type" value="Genomic_DNA"/>
</dbReference>
<name>A0ABW4U8A4_9HYPH</name>
<keyword evidence="1" id="KW-1133">Transmembrane helix</keyword>
<organism evidence="2 3">
    <name type="scientific">Mesorhizobium newzealandense</name>
    <dbReference type="NCBI Taxonomy" id="1300302"/>
    <lineage>
        <taxon>Bacteria</taxon>
        <taxon>Pseudomonadati</taxon>
        <taxon>Pseudomonadota</taxon>
        <taxon>Alphaproteobacteria</taxon>
        <taxon>Hyphomicrobiales</taxon>
        <taxon>Phyllobacteriaceae</taxon>
        <taxon>Mesorhizobium</taxon>
    </lineage>
</organism>
<evidence type="ECO:0000313" key="2">
    <source>
        <dbReference type="EMBL" id="MFD1983064.1"/>
    </source>
</evidence>
<reference evidence="3" key="1">
    <citation type="journal article" date="2019" name="Int. J. Syst. Evol. Microbiol.">
        <title>The Global Catalogue of Microorganisms (GCM) 10K type strain sequencing project: providing services to taxonomists for standard genome sequencing and annotation.</title>
        <authorList>
            <consortium name="The Broad Institute Genomics Platform"/>
            <consortium name="The Broad Institute Genome Sequencing Center for Infectious Disease"/>
            <person name="Wu L."/>
            <person name="Ma J."/>
        </authorList>
    </citation>
    <scope>NUCLEOTIDE SEQUENCE [LARGE SCALE GENOMIC DNA]</scope>
    <source>
        <strain evidence="3">CGMCC 1.16225</strain>
    </source>
</reference>
<evidence type="ECO:0000313" key="3">
    <source>
        <dbReference type="Proteomes" id="UP001597405"/>
    </source>
</evidence>
<sequence>MEAIFDDLSYALREPRTDVWGSVRAFALDLAFKLVGGLAIGLGIAIGYALAG</sequence>
<protein>
    <submittedName>
        <fullName evidence="2">Uncharacterized protein</fullName>
    </submittedName>
</protein>
<comment type="caution">
    <text evidence="2">The sequence shown here is derived from an EMBL/GenBank/DDBJ whole genome shotgun (WGS) entry which is preliminary data.</text>
</comment>
<keyword evidence="1" id="KW-0472">Membrane</keyword>
<keyword evidence="1" id="KW-0812">Transmembrane</keyword>
<proteinExistence type="predicted"/>
<accession>A0ABW4U8A4</accession>